<dbReference type="PANTHER" id="PTHR42648:SF22">
    <property type="entry name" value="REVERSE TRANSCRIPTASE TY1_COPIA-TYPE DOMAIN-CONTAINING PROTEIN"/>
    <property type="match status" value="1"/>
</dbReference>
<dbReference type="InterPro" id="IPR012337">
    <property type="entry name" value="RNaseH-like_sf"/>
</dbReference>
<organism evidence="7">
    <name type="scientific">Vitis vinifera</name>
    <name type="common">Grape</name>
    <dbReference type="NCBI Taxonomy" id="29760"/>
    <lineage>
        <taxon>Eukaryota</taxon>
        <taxon>Viridiplantae</taxon>
        <taxon>Streptophyta</taxon>
        <taxon>Embryophyta</taxon>
        <taxon>Tracheophyta</taxon>
        <taxon>Spermatophyta</taxon>
        <taxon>Magnoliopsida</taxon>
        <taxon>eudicotyledons</taxon>
        <taxon>Gunneridae</taxon>
        <taxon>Pentapetalae</taxon>
        <taxon>rosids</taxon>
        <taxon>Vitales</taxon>
        <taxon>Vitaceae</taxon>
        <taxon>Viteae</taxon>
        <taxon>Vitis</taxon>
    </lineage>
</organism>
<dbReference type="InterPro" id="IPR013103">
    <property type="entry name" value="RVT_2"/>
</dbReference>
<proteinExistence type="predicted"/>
<dbReference type="CDD" id="cd09272">
    <property type="entry name" value="RNase_HI_RT_Ty1"/>
    <property type="match status" value="1"/>
</dbReference>
<feature type="region of interest" description="Disordered" evidence="5">
    <location>
        <begin position="295"/>
        <end position="317"/>
    </location>
</feature>
<dbReference type="InterPro" id="IPR057670">
    <property type="entry name" value="SH3_retrovirus"/>
</dbReference>
<dbReference type="Pfam" id="PF07727">
    <property type="entry name" value="RVT_2"/>
    <property type="match status" value="1"/>
</dbReference>
<keyword evidence="2" id="KW-0479">Metal-binding</keyword>
<dbReference type="SUPFAM" id="SSF56672">
    <property type="entry name" value="DNA/RNA polymerases"/>
    <property type="match status" value="1"/>
</dbReference>
<dbReference type="Pfam" id="PF13976">
    <property type="entry name" value="gag_pre-integrs"/>
    <property type="match status" value="1"/>
</dbReference>
<keyword evidence="4" id="KW-0378">Hydrolase</keyword>
<gene>
    <name evidence="7" type="ORF">VITISV_029672</name>
</gene>
<dbReference type="GO" id="GO:0015074">
    <property type="term" value="P:DNA integration"/>
    <property type="evidence" value="ECO:0007669"/>
    <property type="project" value="InterPro"/>
</dbReference>
<accession>A5AYC4</accession>
<evidence type="ECO:0000256" key="4">
    <source>
        <dbReference type="ARBA" id="ARBA00022801"/>
    </source>
</evidence>
<evidence type="ECO:0000256" key="1">
    <source>
        <dbReference type="ARBA" id="ARBA00022670"/>
    </source>
</evidence>
<dbReference type="Pfam" id="PF14244">
    <property type="entry name" value="Retrotran_gag_3"/>
    <property type="match status" value="1"/>
</dbReference>
<dbReference type="ExpressionAtlas" id="A5AYC4">
    <property type="expression patterns" value="baseline and differential"/>
</dbReference>
<dbReference type="InterPro" id="IPR036397">
    <property type="entry name" value="RNaseH_sf"/>
</dbReference>
<feature type="compositionally biased region" description="Basic and acidic residues" evidence="5">
    <location>
        <begin position="295"/>
        <end position="306"/>
    </location>
</feature>
<protein>
    <recommendedName>
        <fullName evidence="6">Integrase catalytic domain-containing protein</fullName>
    </recommendedName>
</protein>
<dbReference type="Pfam" id="PF25597">
    <property type="entry name" value="SH3_retrovirus"/>
    <property type="match status" value="1"/>
</dbReference>
<dbReference type="InterPro" id="IPR043502">
    <property type="entry name" value="DNA/RNA_pol_sf"/>
</dbReference>
<dbReference type="GO" id="GO:0046872">
    <property type="term" value="F:metal ion binding"/>
    <property type="evidence" value="ECO:0007669"/>
    <property type="project" value="UniProtKB-KW"/>
</dbReference>
<keyword evidence="3" id="KW-0064">Aspartyl protease</keyword>
<dbReference type="InterPro" id="IPR029472">
    <property type="entry name" value="Copia-like_N"/>
</dbReference>
<dbReference type="InterPro" id="IPR025724">
    <property type="entry name" value="GAG-pre-integrase_dom"/>
</dbReference>
<feature type="region of interest" description="Disordered" evidence="5">
    <location>
        <begin position="865"/>
        <end position="895"/>
    </location>
</feature>
<evidence type="ECO:0000256" key="2">
    <source>
        <dbReference type="ARBA" id="ARBA00022723"/>
    </source>
</evidence>
<dbReference type="InterPro" id="IPR054722">
    <property type="entry name" value="PolX-like_BBD"/>
</dbReference>
<keyword evidence="1" id="KW-0645">Protease</keyword>
<name>A5AYC4_VITVI</name>
<evidence type="ECO:0000256" key="3">
    <source>
        <dbReference type="ARBA" id="ARBA00022750"/>
    </source>
</evidence>
<dbReference type="InterPro" id="IPR001584">
    <property type="entry name" value="Integrase_cat-core"/>
</dbReference>
<evidence type="ECO:0000259" key="6">
    <source>
        <dbReference type="PROSITE" id="PS50994"/>
    </source>
</evidence>
<feature type="domain" description="Integrase catalytic" evidence="6">
    <location>
        <begin position="569"/>
        <end position="735"/>
    </location>
</feature>
<evidence type="ECO:0000313" key="7">
    <source>
        <dbReference type="EMBL" id="CAN80566.1"/>
    </source>
</evidence>
<dbReference type="InterPro" id="IPR039537">
    <property type="entry name" value="Retrotran_Ty1/copia-like"/>
</dbReference>
<dbReference type="PROSITE" id="PS50994">
    <property type="entry name" value="INTEGRASE"/>
    <property type="match status" value="1"/>
</dbReference>
<sequence length="1636" mass="185530">MPKYGPAFGMATNSSSSTSDIIISSSSSSHQMETSHLPITAHKLNGQNYLQWSQSILMFIRGKEKDDYITGASAAPETTASTYKKWIAENNMVMSWLVNSMTADIGENFLSFDTAKEIWDTAKETFSDKENTSEIIQIEGILHDLRQGNLTVTEYFNTLTRLWRQIDTFEIHNWNCVTDGFLYKKIVEGKRVFKFLLGLNKNLDEIRGRIMGVKPLPSLREACSEVRREEIRKNLMMGSHQQLNMAESSALKTQFAPFDNRQKIKEGRPWCDHCRKSGHSRETCWKIHGKPVDWKPRQPLEKEGRGNHVATDEQLPQPEASPFNKEQMEMLQKLLSPLLSVQSQTGSSSNQVIGSGTLAHKGNFLSAFTAGKKRKKPWIVDSGASDHMTGDATIFDTYSSCPNNLTVRIADGSLSKVAGTGSVVLSRDLTLNFVLLVPNLDCNLLSISKLTKEKRCITNFSSTHCEFQDLDSGKTIGNAEECSGLYILKERHDPQEQPQMTVGSNSFSVSCQNNDSAIRLWHYRLGHPNVMYLKHLFPSLFNKNPKSFECEICQLSKQVRSHFPIQPYKESSPFSMIHSDIWGPSRIKNVTGTRWFVSFIDDHTRLTWVFLMKEKSETSQIFKNFKNMIQTQFQSKIQILKSDNARDYFNSILGEFLAQEGLVHLSSCVDTPQQNGIAERKNRHLLEVVRSLMFSMNVPKLFWGQAVLTAAYLINRMPSRVLKFQTPCQTLLKSFPTTRLISTVPPKIFGCSVFVHINQQHRSKLDPRSLKCIFLGYSSKQKGYKCYSPVTRKFYNSMDVTFFETQPYYPKNDIQGENSTQEYQFWDLESFSESPITTENHIPPKSFNQPEFIVDLWDKEHIQEETEERALSQQTHEAEPGPNPSKLPGNNAPDGIVDSDITEIQVPQNIQEAFKYPKWKAVVNEEVRALEKNGTWEITDLPRGKKLVGCKWIFTVKYKADGNVDRYKARLVAKGFTQSYGIDYQETFAPVAKLNTVRVLLSLAANLDWSLHQLDVKNAFLNGDLEEEVYMDIPAGLETTSNFNKVCRLRKSLYGLKQSPRAWFERFTKVVKGYGFVQCQSDHTLFVKHFPEGKLAIIIVYVDDIILTSNHEEKIDLLKKLLTKEFEIKDLGNLKYFLGMEIARSKKGIAVSQRKYVLDLLNETGMLGCKSAETPMDTTVKLEESDGSAPVDKGRYQRLVGKLIYLSHTRPDISFSVSVVSQFINNPIEKHMTAVIRILRYLKMTPGKGLFFQRTTKKEIEIFSDADWAGSVTDRRSTSGYCSFVWGNLVTWLLEELRVPLKHPMVLYCDNQTAISIAKNPVHHDRTKHVEIDRHFIKEKIEEGVFKVSYTPTNCQTADILTKALARRELKGDGVAKLRNAITIDFYFQMCYDDHPLCGFIGKVKDESWIVNEDGPKYYPFKYVQSDAFYSGNQVIGIRALSDPNHVVDMTKNVEIWLLQKIRNSTSGKNSNGQHGFEKKAANAVSVPSISDVSTIGPELPSNSYECPAQLEKQILVSGSTMFATGLQSYLEGNTLLLENCITRGNYDAMSLVGDDLSSNDLKFVQSSVIVEGVSIPILQSSCPSRLGVEQIETPGMPSIDYQKGLWTWKVESGKESVYMVWKGIKCFRAAGCNMD</sequence>
<dbReference type="GO" id="GO:0006508">
    <property type="term" value="P:proteolysis"/>
    <property type="evidence" value="ECO:0007669"/>
    <property type="project" value="UniProtKB-KW"/>
</dbReference>
<dbReference type="GO" id="GO:0003676">
    <property type="term" value="F:nucleic acid binding"/>
    <property type="evidence" value="ECO:0007669"/>
    <property type="project" value="InterPro"/>
</dbReference>
<dbReference type="GO" id="GO:0004190">
    <property type="term" value="F:aspartic-type endopeptidase activity"/>
    <property type="evidence" value="ECO:0007669"/>
    <property type="project" value="UniProtKB-KW"/>
</dbReference>
<dbReference type="Pfam" id="PF00665">
    <property type="entry name" value="rve"/>
    <property type="match status" value="1"/>
</dbReference>
<evidence type="ECO:0000256" key="5">
    <source>
        <dbReference type="SAM" id="MobiDB-lite"/>
    </source>
</evidence>
<dbReference type="Pfam" id="PF22936">
    <property type="entry name" value="Pol_BBD"/>
    <property type="match status" value="1"/>
</dbReference>
<reference evidence="7" key="1">
    <citation type="journal article" date="2007" name="PLoS ONE">
        <title>The first genome sequence of an elite grapevine cultivar (Pinot noir Vitis vinifera L.): coping with a highly heterozygous genome.</title>
        <authorList>
            <person name="Velasco R."/>
            <person name="Zharkikh A."/>
            <person name="Troggio M."/>
            <person name="Cartwright D.A."/>
            <person name="Cestaro A."/>
            <person name="Pruss D."/>
            <person name="Pindo M."/>
            <person name="FitzGerald L.M."/>
            <person name="Vezzulli S."/>
            <person name="Reid J."/>
            <person name="Malacarne G."/>
            <person name="Iliev D."/>
            <person name="Coppola G."/>
            <person name="Wardell B."/>
            <person name="Micheletti D."/>
            <person name="Macalma T."/>
            <person name="Facci M."/>
            <person name="Mitchell J.T."/>
            <person name="Perazzolli M."/>
            <person name="Eldredge G."/>
            <person name="Gatto P."/>
            <person name="Oyzerski R."/>
            <person name="Moretto M."/>
            <person name="Gutin N."/>
            <person name="Stefanini M."/>
            <person name="Chen Y."/>
            <person name="Segala C."/>
            <person name="Davenport C."/>
            <person name="Dematte L."/>
            <person name="Mraz A."/>
            <person name="Battilana J."/>
            <person name="Stormo K."/>
            <person name="Costa F."/>
            <person name="Tao Q."/>
            <person name="Si-Ammour A."/>
            <person name="Harkins T."/>
            <person name="Lackey A."/>
            <person name="Perbost C."/>
            <person name="Taillon B."/>
            <person name="Stella A."/>
            <person name="Solovyev V."/>
            <person name="Fawcett J.A."/>
            <person name="Sterck L."/>
            <person name="Vandepoele K."/>
            <person name="Grando S.M."/>
            <person name="Toppo S."/>
            <person name="Moser C."/>
            <person name="Lanchbury J."/>
            <person name="Bogden R."/>
            <person name="Skolnick M."/>
            <person name="Sgaramella V."/>
            <person name="Bhatnagar S.K."/>
            <person name="Fontana P."/>
            <person name="Gutin A."/>
            <person name="Van de Peer Y."/>
            <person name="Salamini F."/>
            <person name="Viola R."/>
        </authorList>
    </citation>
    <scope>NUCLEOTIDE SEQUENCE</scope>
</reference>
<dbReference type="SUPFAM" id="SSF53098">
    <property type="entry name" value="Ribonuclease H-like"/>
    <property type="match status" value="1"/>
</dbReference>
<dbReference type="PANTHER" id="PTHR42648">
    <property type="entry name" value="TRANSPOSASE, PUTATIVE-RELATED"/>
    <property type="match status" value="1"/>
</dbReference>
<dbReference type="EMBL" id="AM440057">
    <property type="protein sequence ID" value="CAN80566.1"/>
    <property type="molecule type" value="Genomic_DNA"/>
</dbReference>
<dbReference type="Gene3D" id="3.30.420.10">
    <property type="entry name" value="Ribonuclease H-like superfamily/Ribonuclease H"/>
    <property type="match status" value="1"/>
</dbReference>